<keyword evidence="3" id="KW-1185">Reference proteome</keyword>
<evidence type="ECO:0000313" key="2">
    <source>
        <dbReference type="EMBL" id="EIJ87965.1"/>
    </source>
</evidence>
<dbReference type="EMBL" id="GL870880">
    <property type="protein sequence ID" value="EIJ87965.1"/>
    <property type="molecule type" value="Genomic_DNA"/>
</dbReference>
<dbReference type="VEuPathDB" id="MicrosporidiaDB:NEQG_02037"/>
<dbReference type="HOGENOM" id="CLU_723798_0_0_1"/>
<feature type="region of interest" description="Disordered" evidence="1">
    <location>
        <begin position="52"/>
        <end position="78"/>
    </location>
</feature>
<reference evidence="2" key="1">
    <citation type="submission" date="2011-01" db="EMBL/GenBank/DDBJ databases">
        <title>The Genome Sequence of Nematocida parisii strain ERTm3.</title>
        <authorList>
            <consortium name="The Broad Institute Genome Sequencing Platform"/>
            <consortium name="The Broad Institute Genome Sequencing Center for Infectious Disease"/>
            <person name="Cuomo C."/>
            <person name="Troemel E."/>
            <person name="Young S.K."/>
            <person name="Zeng Q."/>
            <person name="Gargeya S."/>
            <person name="Fitzgerald M."/>
            <person name="Haas B."/>
            <person name="Abouelleil A."/>
            <person name="Alvarado L."/>
            <person name="Arachchi H.M."/>
            <person name="Berlin A."/>
            <person name="Chapman S.B."/>
            <person name="Gearin G."/>
            <person name="Goldberg J."/>
            <person name="Griggs A."/>
            <person name="Gujja S."/>
            <person name="Hansen M."/>
            <person name="Heiman D."/>
            <person name="Howarth C."/>
            <person name="Larimer J."/>
            <person name="Lui A."/>
            <person name="MacDonald P.J.P."/>
            <person name="McCowen C."/>
            <person name="Montmayeur A."/>
            <person name="Murphy C."/>
            <person name="Neiman D."/>
            <person name="Pearson M."/>
            <person name="Priest M."/>
            <person name="Roberts A."/>
            <person name="Saif S."/>
            <person name="Shea T."/>
            <person name="Sisk P."/>
            <person name="Stolte C."/>
            <person name="Sykes S."/>
            <person name="Wortman J."/>
            <person name="Nusbaum C."/>
            <person name="Birren B."/>
        </authorList>
    </citation>
    <scope>NUCLEOTIDE SEQUENCE</scope>
    <source>
        <strain evidence="2">ERTm3</strain>
    </source>
</reference>
<gene>
    <name evidence="2" type="ORF">NEQG_02037</name>
</gene>
<organism evidence="2 3">
    <name type="scientific">Nematocida parisii (strain ERTm3)</name>
    <name type="common">Nematode killer fungus</name>
    <dbReference type="NCBI Taxonomy" id="935791"/>
    <lineage>
        <taxon>Eukaryota</taxon>
        <taxon>Fungi</taxon>
        <taxon>Fungi incertae sedis</taxon>
        <taxon>Microsporidia</taxon>
        <taxon>Nematocida</taxon>
    </lineage>
</organism>
<dbReference type="InParanoid" id="I3EFG8"/>
<sequence>MECQQTHSTPDTVHFACDDVNSKPTREYLYNGETVCVEGVFDGVKLSLYNEINPNPKSPKKDSRTDLDSLNPECSPVEDNGPQVCNTALDPHNINYEESSSNINLQSIEGQVCSGYEYITGNRPYCIPCSVVAVKFEYLEFSKSIECPESYCLSNVINNAEEVVLKSEIFSVVPPFQLIEKIQGNYILVTAVPDGALCSSSSDIPVISINGRRMVHKENGVYKIKLLKISDWSVPIYISADFGQIHYTRKSSLVLPNDFMYSIGLKRIKEKFFIKLTLCRTLANSYKIIIMNPLMGDEYNEPVETLHTNSLEDALDVEMLDEQSIDISVQDLLVGALKHETIIDSPDTVTEILLQIQKKSSLKRNHLFSAKVNDFPIEFFIKI</sequence>
<dbReference type="OrthoDB" id="2187167at2759"/>
<dbReference type="Proteomes" id="UP000002872">
    <property type="component" value="Unassembled WGS sequence"/>
</dbReference>
<evidence type="ECO:0000256" key="1">
    <source>
        <dbReference type="SAM" id="MobiDB-lite"/>
    </source>
</evidence>
<evidence type="ECO:0000313" key="3">
    <source>
        <dbReference type="Proteomes" id="UP000002872"/>
    </source>
</evidence>
<name>I3EFG8_NEMP3</name>
<accession>I3EFG8</accession>
<proteinExistence type="predicted"/>
<dbReference type="OMA" id="QIHYTRK"/>
<protein>
    <submittedName>
        <fullName evidence="2">Uncharacterized protein</fullName>
    </submittedName>
</protein>
<dbReference type="AlphaFoldDB" id="I3EFG8"/>